<reference evidence="1" key="2">
    <citation type="journal article" date="2015" name="Data Brief">
        <title>Shoot transcriptome of the giant reed, Arundo donax.</title>
        <authorList>
            <person name="Barrero R.A."/>
            <person name="Guerrero F.D."/>
            <person name="Moolhuijzen P."/>
            <person name="Goolsby J.A."/>
            <person name="Tidwell J."/>
            <person name="Bellgard S.E."/>
            <person name="Bellgard M.I."/>
        </authorList>
    </citation>
    <scope>NUCLEOTIDE SEQUENCE</scope>
    <source>
        <tissue evidence="1">Shoot tissue taken approximately 20 cm above the soil surface</tissue>
    </source>
</reference>
<accession>A0A0A9FKY0</accession>
<dbReference type="AlphaFoldDB" id="A0A0A9FKY0"/>
<sequence>MLLKNSNPCSTSPPWLQALRTLKKVILLGLIPALLISANSSTASIDSPCIAKPEIIDVHDTKFLLSSISVNSSSELWIEPILAYKSMREFPTRTSDTRPFFSQ</sequence>
<dbReference type="EMBL" id="GBRH01184899">
    <property type="protein sequence ID" value="JAE12997.1"/>
    <property type="molecule type" value="Transcribed_RNA"/>
</dbReference>
<name>A0A0A9FKY0_ARUDO</name>
<proteinExistence type="predicted"/>
<organism evidence="1">
    <name type="scientific">Arundo donax</name>
    <name type="common">Giant reed</name>
    <name type="synonym">Donax arundinaceus</name>
    <dbReference type="NCBI Taxonomy" id="35708"/>
    <lineage>
        <taxon>Eukaryota</taxon>
        <taxon>Viridiplantae</taxon>
        <taxon>Streptophyta</taxon>
        <taxon>Embryophyta</taxon>
        <taxon>Tracheophyta</taxon>
        <taxon>Spermatophyta</taxon>
        <taxon>Magnoliopsida</taxon>
        <taxon>Liliopsida</taxon>
        <taxon>Poales</taxon>
        <taxon>Poaceae</taxon>
        <taxon>PACMAD clade</taxon>
        <taxon>Arundinoideae</taxon>
        <taxon>Arundineae</taxon>
        <taxon>Arundo</taxon>
    </lineage>
</organism>
<evidence type="ECO:0000313" key="1">
    <source>
        <dbReference type="EMBL" id="JAE12997.1"/>
    </source>
</evidence>
<protein>
    <submittedName>
        <fullName evidence="1">Uncharacterized protein</fullName>
    </submittedName>
</protein>
<reference evidence="1" key="1">
    <citation type="submission" date="2014-09" db="EMBL/GenBank/DDBJ databases">
        <authorList>
            <person name="Magalhaes I.L.F."/>
            <person name="Oliveira U."/>
            <person name="Santos F.R."/>
            <person name="Vidigal T.H.D.A."/>
            <person name="Brescovit A.D."/>
            <person name="Santos A.J."/>
        </authorList>
    </citation>
    <scope>NUCLEOTIDE SEQUENCE</scope>
    <source>
        <tissue evidence="1">Shoot tissue taken approximately 20 cm above the soil surface</tissue>
    </source>
</reference>